<dbReference type="PROSITE" id="PS00344">
    <property type="entry name" value="GATA_ZN_FINGER_1"/>
    <property type="match status" value="1"/>
</dbReference>
<dbReference type="SMART" id="SM00401">
    <property type="entry name" value="ZnF_GATA"/>
    <property type="match status" value="1"/>
</dbReference>
<keyword evidence="2 4" id="KW-0863">Zinc-finger</keyword>
<dbReference type="Pfam" id="PF00320">
    <property type="entry name" value="GATA"/>
    <property type="match status" value="1"/>
</dbReference>
<protein>
    <submittedName>
        <fullName evidence="7">GATA-domain-containing protein</fullName>
    </submittedName>
</protein>
<dbReference type="PROSITE" id="PS50112">
    <property type="entry name" value="PAS"/>
    <property type="match status" value="1"/>
</dbReference>
<dbReference type="SUPFAM" id="SSF57716">
    <property type="entry name" value="Glucocorticoid receptor-like (DNA-binding domain)"/>
    <property type="match status" value="1"/>
</dbReference>
<dbReference type="Gene3D" id="3.30.50.10">
    <property type="entry name" value="Erythroid Transcription Factor GATA-1, subunit A"/>
    <property type="match status" value="1"/>
</dbReference>
<dbReference type="InterPro" id="IPR051140">
    <property type="entry name" value="GATA_TF"/>
</dbReference>
<evidence type="ECO:0000313" key="7">
    <source>
        <dbReference type="EMBL" id="KZS90010.1"/>
    </source>
</evidence>
<dbReference type="GO" id="GO:0006355">
    <property type="term" value="P:regulation of DNA-templated transcription"/>
    <property type="evidence" value="ECO:0007669"/>
    <property type="project" value="InterPro"/>
</dbReference>
<keyword evidence="1" id="KW-0479">Metal-binding</keyword>
<dbReference type="SMART" id="SM00091">
    <property type="entry name" value="PAS"/>
    <property type="match status" value="1"/>
</dbReference>
<name>A0A164QVP1_9AGAM</name>
<dbReference type="InterPro" id="IPR000014">
    <property type="entry name" value="PAS"/>
</dbReference>
<evidence type="ECO:0000256" key="3">
    <source>
        <dbReference type="ARBA" id="ARBA00022833"/>
    </source>
</evidence>
<feature type="domain" description="PAS" evidence="5">
    <location>
        <begin position="52"/>
        <end position="107"/>
    </location>
</feature>
<dbReference type="InterPro" id="IPR035965">
    <property type="entry name" value="PAS-like_dom_sf"/>
</dbReference>
<dbReference type="InterPro" id="IPR000679">
    <property type="entry name" value="Znf_GATA"/>
</dbReference>
<dbReference type="Proteomes" id="UP000076722">
    <property type="component" value="Unassembled WGS sequence"/>
</dbReference>
<proteinExistence type="predicted"/>
<sequence length="344" mass="37186">MPLTKYGTTLTSMSATTYLQPAARPTIPPVFDFTKRKRWDDLLLDELSENIILVLSLEAKVLFCGNAVTELLGYNDDDLVDSELIEIMNKDDAIHFQRQFEQSVQAKSDISSFVRLKCKAEKSAPTANFPMHTTQKELLFEIRVHPYNRGTDGTADRPACMIAMAKPYPSTATATLNGFLELKIENERLTQRLAELKSMSAGPSAPTSSIASASAQTHVFSDGPGEGGGWHNAGASSLGSNNGGYLGLGTNAPDEGELGGRSGGTMHGGMVVHSGTVDEEGDENGQKKKKAKKGGLDQYVCVTCGRTDSPEWRKGPQGPKTLCNACGLRWAKRARKVDVEAEQK</sequence>
<keyword evidence="3" id="KW-0862">Zinc</keyword>
<gene>
    <name evidence="7" type="ORF">SISNIDRAFT_444743</name>
</gene>
<reference evidence="7 8" key="1">
    <citation type="journal article" date="2016" name="Mol. Biol. Evol.">
        <title>Comparative Genomics of Early-Diverging Mushroom-Forming Fungi Provides Insights into the Origins of Lignocellulose Decay Capabilities.</title>
        <authorList>
            <person name="Nagy L.G."/>
            <person name="Riley R."/>
            <person name="Tritt A."/>
            <person name="Adam C."/>
            <person name="Daum C."/>
            <person name="Floudas D."/>
            <person name="Sun H."/>
            <person name="Yadav J.S."/>
            <person name="Pangilinan J."/>
            <person name="Larsson K.H."/>
            <person name="Matsuura K."/>
            <person name="Barry K."/>
            <person name="Labutti K."/>
            <person name="Kuo R."/>
            <person name="Ohm R.A."/>
            <person name="Bhattacharya S.S."/>
            <person name="Shirouzu T."/>
            <person name="Yoshinaga Y."/>
            <person name="Martin F.M."/>
            <person name="Grigoriev I.V."/>
            <person name="Hibbett D.S."/>
        </authorList>
    </citation>
    <scope>NUCLEOTIDE SEQUENCE [LARGE SCALE GENOMIC DNA]</scope>
    <source>
        <strain evidence="7 8">HHB9708</strain>
    </source>
</reference>
<dbReference type="PANTHER" id="PTHR45658:SF18">
    <property type="entry name" value="PROTEIN GAT2"/>
    <property type="match status" value="1"/>
</dbReference>
<organism evidence="7 8">
    <name type="scientific">Sistotremastrum niveocremeum HHB9708</name>
    <dbReference type="NCBI Taxonomy" id="1314777"/>
    <lineage>
        <taxon>Eukaryota</taxon>
        <taxon>Fungi</taxon>
        <taxon>Dikarya</taxon>
        <taxon>Basidiomycota</taxon>
        <taxon>Agaricomycotina</taxon>
        <taxon>Agaricomycetes</taxon>
        <taxon>Sistotremastrales</taxon>
        <taxon>Sistotremastraceae</taxon>
        <taxon>Sertulicium</taxon>
        <taxon>Sertulicium niveocremeum</taxon>
    </lineage>
</organism>
<evidence type="ECO:0000256" key="4">
    <source>
        <dbReference type="PROSITE-ProRule" id="PRU00094"/>
    </source>
</evidence>
<dbReference type="SUPFAM" id="SSF55785">
    <property type="entry name" value="PYP-like sensor domain (PAS domain)"/>
    <property type="match status" value="1"/>
</dbReference>
<feature type="domain" description="GATA-type" evidence="6">
    <location>
        <begin position="301"/>
        <end position="328"/>
    </location>
</feature>
<dbReference type="EMBL" id="KV419424">
    <property type="protein sequence ID" value="KZS90010.1"/>
    <property type="molecule type" value="Genomic_DNA"/>
</dbReference>
<accession>A0A164QVP1</accession>
<evidence type="ECO:0000259" key="5">
    <source>
        <dbReference type="PROSITE" id="PS50112"/>
    </source>
</evidence>
<evidence type="ECO:0000256" key="1">
    <source>
        <dbReference type="ARBA" id="ARBA00022723"/>
    </source>
</evidence>
<dbReference type="InterPro" id="IPR013088">
    <property type="entry name" value="Znf_NHR/GATA"/>
</dbReference>
<evidence type="ECO:0000256" key="2">
    <source>
        <dbReference type="ARBA" id="ARBA00022771"/>
    </source>
</evidence>
<evidence type="ECO:0000259" key="6">
    <source>
        <dbReference type="PROSITE" id="PS50114"/>
    </source>
</evidence>
<dbReference type="CDD" id="cd00202">
    <property type="entry name" value="ZnF_GATA"/>
    <property type="match status" value="1"/>
</dbReference>
<dbReference type="STRING" id="1314777.A0A164QVP1"/>
<dbReference type="CDD" id="cd00130">
    <property type="entry name" value="PAS"/>
    <property type="match status" value="1"/>
</dbReference>
<dbReference type="PANTHER" id="PTHR45658">
    <property type="entry name" value="GATA TRANSCRIPTION FACTOR"/>
    <property type="match status" value="1"/>
</dbReference>
<evidence type="ECO:0000313" key="8">
    <source>
        <dbReference type="Proteomes" id="UP000076722"/>
    </source>
</evidence>
<dbReference type="AlphaFoldDB" id="A0A164QVP1"/>
<dbReference type="OrthoDB" id="2162994at2759"/>
<dbReference type="Gene3D" id="3.30.450.20">
    <property type="entry name" value="PAS domain"/>
    <property type="match status" value="1"/>
</dbReference>
<dbReference type="PROSITE" id="PS50114">
    <property type="entry name" value="GATA_ZN_FINGER_2"/>
    <property type="match status" value="1"/>
</dbReference>
<dbReference type="GO" id="GO:0043565">
    <property type="term" value="F:sequence-specific DNA binding"/>
    <property type="evidence" value="ECO:0007669"/>
    <property type="project" value="InterPro"/>
</dbReference>
<keyword evidence="8" id="KW-1185">Reference proteome</keyword>
<dbReference type="GO" id="GO:0008270">
    <property type="term" value="F:zinc ion binding"/>
    <property type="evidence" value="ECO:0007669"/>
    <property type="project" value="UniProtKB-KW"/>
</dbReference>